<dbReference type="RefSeq" id="XP_016461579.1">
    <property type="nucleotide sequence ID" value="XM_016606093.1"/>
</dbReference>
<accession>A0A1S3ZB51</accession>
<protein>
    <submittedName>
        <fullName evidence="1">Uncharacterized protein isoform X2</fullName>
    </submittedName>
</protein>
<sequence length="121" mass="14288">MTHDLSPPLLDFVIFRLKQQSSHRRHPIFFVYQKKRPSLNSKEKVGSSRVRRVRWVCSVWFEILAEVHDRLMFVRGFVHSWFLNVKKVYRSPIPNRTRFGQVAKPDVLLVTGVDLLTGVWA</sequence>
<gene>
    <name evidence="1" type="primary">LOC107784898</name>
</gene>
<evidence type="ECO:0000313" key="1">
    <source>
        <dbReference type="RefSeq" id="XP_016461579.1"/>
    </source>
</evidence>
<name>A0A1S3ZB51_TOBAC</name>
<reference evidence="1" key="1">
    <citation type="submission" date="2025-08" db="UniProtKB">
        <authorList>
            <consortium name="RefSeq"/>
        </authorList>
    </citation>
    <scope>IDENTIFICATION</scope>
</reference>
<proteinExistence type="predicted"/>
<organism evidence="1">
    <name type="scientific">Nicotiana tabacum</name>
    <name type="common">Common tobacco</name>
    <dbReference type="NCBI Taxonomy" id="4097"/>
    <lineage>
        <taxon>Eukaryota</taxon>
        <taxon>Viridiplantae</taxon>
        <taxon>Streptophyta</taxon>
        <taxon>Embryophyta</taxon>
        <taxon>Tracheophyta</taxon>
        <taxon>Spermatophyta</taxon>
        <taxon>Magnoliopsida</taxon>
        <taxon>eudicotyledons</taxon>
        <taxon>Gunneridae</taxon>
        <taxon>Pentapetalae</taxon>
        <taxon>asterids</taxon>
        <taxon>lamiids</taxon>
        <taxon>Solanales</taxon>
        <taxon>Solanaceae</taxon>
        <taxon>Nicotianoideae</taxon>
        <taxon>Nicotianeae</taxon>
        <taxon>Nicotiana</taxon>
    </lineage>
</organism>
<dbReference type="AlphaFoldDB" id="A0A1S3ZB51"/>